<dbReference type="SUPFAM" id="SSF48452">
    <property type="entry name" value="TPR-like"/>
    <property type="match status" value="1"/>
</dbReference>
<protein>
    <recommendedName>
        <fullName evidence="9">ALBINO3-like protein 2, chloroplastic</fullName>
    </recommendedName>
</protein>
<accession>A0ABD3CQ95</accession>
<dbReference type="GO" id="GO:0016020">
    <property type="term" value="C:membrane"/>
    <property type="evidence" value="ECO:0007669"/>
    <property type="project" value="UniProtKB-SubCell"/>
</dbReference>
<comment type="similarity">
    <text evidence="2">Belongs to the OXA1/ALB3/YidC (TC 2.A.9.2) family.</text>
</comment>
<feature type="transmembrane region" description="Helical" evidence="6">
    <location>
        <begin position="232"/>
        <end position="253"/>
    </location>
</feature>
<evidence type="ECO:0000313" key="7">
    <source>
        <dbReference type="EMBL" id="KAL3632153.1"/>
    </source>
</evidence>
<reference evidence="8" key="1">
    <citation type="journal article" date="2024" name="IScience">
        <title>Strigolactones Initiate the Formation of Haustorium-like Structures in Castilleja.</title>
        <authorList>
            <person name="Buerger M."/>
            <person name="Peterson D."/>
            <person name="Chory J."/>
        </authorList>
    </citation>
    <scope>NUCLEOTIDE SEQUENCE [LARGE SCALE GENOMIC DNA]</scope>
</reference>
<dbReference type="PANTHER" id="PTHR12428">
    <property type="entry name" value="OXA1"/>
    <property type="match status" value="1"/>
</dbReference>
<evidence type="ECO:0000313" key="8">
    <source>
        <dbReference type="Proteomes" id="UP001632038"/>
    </source>
</evidence>
<dbReference type="CDD" id="cd20069">
    <property type="entry name" value="5TM_Oxa1-like"/>
    <property type="match status" value="1"/>
</dbReference>
<evidence type="ECO:0000256" key="3">
    <source>
        <dbReference type="ARBA" id="ARBA00022692"/>
    </source>
</evidence>
<dbReference type="AlphaFoldDB" id="A0ABD3CQ95"/>
<dbReference type="PANTHER" id="PTHR12428:SF65">
    <property type="entry name" value="CYTOCHROME C OXIDASE ASSEMBLY PROTEIN COX18, MITOCHONDRIAL"/>
    <property type="match status" value="1"/>
</dbReference>
<evidence type="ECO:0000256" key="4">
    <source>
        <dbReference type="ARBA" id="ARBA00022989"/>
    </source>
</evidence>
<comment type="caution">
    <text evidence="7">The sequence shown here is derived from an EMBL/GenBank/DDBJ whole genome shotgun (WGS) entry which is preliminary data.</text>
</comment>
<evidence type="ECO:0000256" key="1">
    <source>
        <dbReference type="ARBA" id="ARBA00004141"/>
    </source>
</evidence>
<dbReference type="Pfam" id="PF14559">
    <property type="entry name" value="TPR_19"/>
    <property type="match status" value="1"/>
</dbReference>
<dbReference type="Gene3D" id="1.25.40.10">
    <property type="entry name" value="Tetratricopeptide repeat domain"/>
    <property type="match status" value="1"/>
</dbReference>
<dbReference type="InterPro" id="IPR011990">
    <property type="entry name" value="TPR-like_helical_dom_sf"/>
</dbReference>
<keyword evidence="8" id="KW-1185">Reference proteome</keyword>
<dbReference type="EMBL" id="JAVIJP010000032">
    <property type="protein sequence ID" value="KAL3632153.1"/>
    <property type="molecule type" value="Genomic_DNA"/>
</dbReference>
<keyword evidence="5 6" id="KW-0472">Membrane</keyword>
<gene>
    <name evidence="7" type="ORF">CASFOL_025137</name>
</gene>
<dbReference type="GO" id="GO:0051205">
    <property type="term" value="P:protein insertion into membrane"/>
    <property type="evidence" value="ECO:0007669"/>
    <property type="project" value="UniProtKB-ARBA"/>
</dbReference>
<organism evidence="7 8">
    <name type="scientific">Castilleja foliolosa</name>
    <dbReference type="NCBI Taxonomy" id="1961234"/>
    <lineage>
        <taxon>Eukaryota</taxon>
        <taxon>Viridiplantae</taxon>
        <taxon>Streptophyta</taxon>
        <taxon>Embryophyta</taxon>
        <taxon>Tracheophyta</taxon>
        <taxon>Spermatophyta</taxon>
        <taxon>Magnoliopsida</taxon>
        <taxon>eudicotyledons</taxon>
        <taxon>Gunneridae</taxon>
        <taxon>Pentapetalae</taxon>
        <taxon>asterids</taxon>
        <taxon>lamiids</taxon>
        <taxon>Lamiales</taxon>
        <taxon>Orobanchaceae</taxon>
        <taxon>Pedicularideae</taxon>
        <taxon>Castillejinae</taxon>
        <taxon>Castilleja</taxon>
    </lineage>
</organism>
<evidence type="ECO:0000256" key="6">
    <source>
        <dbReference type="SAM" id="Phobius"/>
    </source>
</evidence>
<evidence type="ECO:0000256" key="2">
    <source>
        <dbReference type="ARBA" id="ARBA00010583"/>
    </source>
</evidence>
<sequence>MRLFTSKFRRCRPLPRPPPPLQHFFCHYTTSSNSSVSSHFLFSRSNHHHHHKGPHSYNPRCSPELLSFAPHDSLPFNRRFSSQSNLPESDEPILPVQAIISLLDSYHDVTGLPWWIIISSSTLAMRLAIFPLVVLQLKKMRQIGELLPKLPPPFPPPLSGRSFSDQIALFFKEKKAAGCPSVFWFFSSFVVQVPCFFVFLMSVRRMSLDHYPGFDTGGMLWFQNLTEYPHGVLGPVFPFLIAGLHFTNVEMSFHKTAFQQAPGSLKLLAKLYKIYLRVLTLPILIATFNVPQGSLVYWLTNSSLSLIQLSCLRHPGFLEYLGLPTKNASPLVVAPSKKESDSSGIADIVILTKDGEIPAPSLSSAELVSYSIKILTDGRKDIAIKLLRLALEKDPGHVRASLILGQTYLQNKEFAEATEFLESAVSKLLVAGYPTKVEEVDLLILSSQWAGIANVHQGKMDEGLVHLERIAQLDEPEDSKSKAHYYDGLLILSSGVCKRSKHRRGVCNRKITGIFALLTVDRKADAMKYLQKAVAYNPSYSVYLEHFESDPNNIASDLASSRRE</sequence>
<feature type="transmembrane region" description="Helical" evidence="6">
    <location>
        <begin position="112"/>
        <end position="135"/>
    </location>
</feature>
<keyword evidence="3 6" id="KW-0812">Transmembrane</keyword>
<comment type="subcellular location">
    <subcellularLocation>
        <location evidence="1">Membrane</location>
        <topology evidence="1">Multi-pass membrane protein</topology>
    </subcellularLocation>
</comment>
<dbReference type="Proteomes" id="UP001632038">
    <property type="component" value="Unassembled WGS sequence"/>
</dbReference>
<proteinExistence type="inferred from homology"/>
<dbReference type="InterPro" id="IPR001708">
    <property type="entry name" value="YidC/ALB3/OXA1/COX18"/>
</dbReference>
<evidence type="ECO:0000256" key="5">
    <source>
        <dbReference type="ARBA" id="ARBA00023136"/>
    </source>
</evidence>
<keyword evidence="4 6" id="KW-1133">Transmembrane helix</keyword>
<evidence type="ECO:0008006" key="9">
    <source>
        <dbReference type="Google" id="ProtNLM"/>
    </source>
</evidence>
<feature type="transmembrane region" description="Helical" evidence="6">
    <location>
        <begin position="182"/>
        <end position="203"/>
    </location>
</feature>
<feature type="transmembrane region" description="Helical" evidence="6">
    <location>
        <begin position="274"/>
        <end position="299"/>
    </location>
</feature>
<name>A0ABD3CQ95_9LAMI</name>